<reference evidence="7 8" key="1">
    <citation type="submission" date="2018-10" db="EMBL/GenBank/DDBJ databases">
        <title>Draft genome of Mycobacterium hodleri strain B.</title>
        <authorList>
            <person name="Amande T.J."/>
            <person name="Mcgenity T.J."/>
        </authorList>
    </citation>
    <scope>NUCLEOTIDE SEQUENCE [LARGE SCALE GENOMIC DNA]</scope>
    <source>
        <strain evidence="7 8">B</strain>
    </source>
</reference>
<proteinExistence type="predicted"/>
<feature type="transmembrane region" description="Helical" evidence="5">
    <location>
        <begin position="542"/>
        <end position="560"/>
    </location>
</feature>
<feature type="transmembrane region" description="Helical" evidence="5">
    <location>
        <begin position="472"/>
        <end position="492"/>
    </location>
</feature>
<evidence type="ECO:0000256" key="1">
    <source>
        <dbReference type="ARBA" id="ARBA00004141"/>
    </source>
</evidence>
<dbReference type="Proteomes" id="UP000315759">
    <property type="component" value="Unassembled WGS sequence"/>
</dbReference>
<evidence type="ECO:0000256" key="2">
    <source>
        <dbReference type="ARBA" id="ARBA00022692"/>
    </source>
</evidence>
<dbReference type="Gene3D" id="3.40.1710.10">
    <property type="entry name" value="abc type-2 transporter like domain"/>
    <property type="match status" value="1"/>
</dbReference>
<dbReference type="NCBIfam" id="TIGR03057">
    <property type="entry name" value="xxxLxxG_by_4"/>
    <property type="match status" value="3"/>
</dbReference>
<dbReference type="NCBIfam" id="TIGR03062">
    <property type="entry name" value="pip_yhgE_Cterm"/>
    <property type="match status" value="1"/>
</dbReference>
<feature type="transmembrane region" description="Helical" evidence="5">
    <location>
        <begin position="22"/>
        <end position="43"/>
    </location>
</feature>
<dbReference type="InterPro" id="IPR017501">
    <property type="entry name" value="Phage_infect_YhgE_C"/>
</dbReference>
<evidence type="ECO:0000256" key="3">
    <source>
        <dbReference type="ARBA" id="ARBA00022989"/>
    </source>
</evidence>
<dbReference type="EMBL" id="VIFX01000027">
    <property type="protein sequence ID" value="TQR84810.1"/>
    <property type="molecule type" value="Genomic_DNA"/>
</dbReference>
<sequence length="668" mass="69468">MLAGLSLGTDLKRYSRGVMPRVALVTIILLPLLYGAMYLWAFWNPFAAVDKVPVALVNTDRGAVVQGQELRAGDQVSDALLKSGQLDLHLMSAESAAKAVADGTSYFSITLPEDFSEAIASAATPNPRQAELQFDFNDANNYLASVIGQNASREILNQVSARIGEQVVGKVLIGLTDAGDGIKKAANGADQLSAGLTSADDGAHQLATGAHTLAGGLTTARTGSAALAAGAHQLSAGIGQATTPLIDTLDRVQRLGLNPDDVSALAAQISGGVATASDRIAALNVDHQLAAGIVDQVVNGLQANPDPSARGLGEVLGGAQKLLNSQGLDPTTDDGLLRLRDGAQRLQNEFGDPHSQARQLLTQTLNGQLKSDVIRLRDGAAQLDSGAAKLDAGLVKLADGGGQLASGADQLAAGTRKLSDGSRQLADGLDKGAAQVPAWTPQQRDAVARTVASPVGVQQHVANEAPTFGTGFAPFFLPLALFIGTLIVWMLLTPLQARPIVAGLGSLRVVLASYWPALAVVACQVAIMYAVVHVGVGLHAKYAPATVAFLFLVAATFLAMIQAFNAVFGVAVGRVVTLAFLMFQLVSSGGIYPVETTAKPFQIIHPFDPMTYAVNGLRELTVGGVESRLWVAIVVLVGVLAASLTASALAARRNRQYTMERLHPPIEV</sequence>
<dbReference type="AlphaFoldDB" id="A0A544VXU8"/>
<dbReference type="PANTHER" id="PTHR43077">
    <property type="entry name" value="TRANSPORT PERMEASE YVFS-RELATED"/>
    <property type="match status" value="1"/>
</dbReference>
<dbReference type="InterPro" id="IPR051328">
    <property type="entry name" value="T7SS_ABC-Transporter"/>
</dbReference>
<comment type="caution">
    <text evidence="7">The sequence shown here is derived from an EMBL/GenBank/DDBJ whole genome shotgun (WGS) entry which is preliminary data.</text>
</comment>
<keyword evidence="4 5" id="KW-0472">Membrane</keyword>
<feature type="domain" description="ABC-2 type transporter transmembrane" evidence="6">
    <location>
        <begin position="450"/>
        <end position="648"/>
    </location>
</feature>
<evidence type="ECO:0000313" key="8">
    <source>
        <dbReference type="Proteomes" id="UP000315759"/>
    </source>
</evidence>
<feature type="transmembrane region" description="Helical" evidence="5">
    <location>
        <begin position="567"/>
        <end position="586"/>
    </location>
</feature>
<feature type="transmembrane region" description="Helical" evidence="5">
    <location>
        <begin position="629"/>
        <end position="651"/>
    </location>
</feature>
<dbReference type="GO" id="GO:0016020">
    <property type="term" value="C:membrane"/>
    <property type="evidence" value="ECO:0007669"/>
    <property type="project" value="UniProtKB-SubCell"/>
</dbReference>
<dbReference type="PANTHER" id="PTHR43077:SF5">
    <property type="entry name" value="PHAGE INFECTION PROTEIN"/>
    <property type="match status" value="1"/>
</dbReference>
<comment type="subcellular location">
    <subcellularLocation>
        <location evidence="1">Membrane</location>
        <topology evidence="1">Multi-pass membrane protein</topology>
    </subcellularLocation>
</comment>
<evidence type="ECO:0000259" key="6">
    <source>
        <dbReference type="Pfam" id="PF12698"/>
    </source>
</evidence>
<protein>
    <submittedName>
        <fullName evidence="7">YhgE/Pip domain-containing protein</fullName>
    </submittedName>
</protein>
<organism evidence="7 8">
    <name type="scientific">Mycolicibacterium hodleri</name>
    <dbReference type="NCBI Taxonomy" id="49897"/>
    <lineage>
        <taxon>Bacteria</taxon>
        <taxon>Bacillati</taxon>
        <taxon>Actinomycetota</taxon>
        <taxon>Actinomycetes</taxon>
        <taxon>Mycobacteriales</taxon>
        <taxon>Mycobacteriaceae</taxon>
        <taxon>Mycolicibacterium</taxon>
    </lineage>
</organism>
<keyword evidence="3 5" id="KW-1133">Transmembrane helix</keyword>
<keyword evidence="2 5" id="KW-0812">Transmembrane</keyword>
<accession>A0A544VXU8</accession>
<dbReference type="Pfam" id="PF12698">
    <property type="entry name" value="ABC2_membrane_3"/>
    <property type="match status" value="2"/>
</dbReference>
<gene>
    <name evidence="7" type="ORF">D8S82_20365</name>
</gene>
<dbReference type="InterPro" id="IPR023908">
    <property type="entry name" value="xxxLxxG_rpt"/>
</dbReference>
<evidence type="ECO:0000313" key="7">
    <source>
        <dbReference type="EMBL" id="TQR84810.1"/>
    </source>
</evidence>
<evidence type="ECO:0000256" key="4">
    <source>
        <dbReference type="ARBA" id="ARBA00023136"/>
    </source>
</evidence>
<name>A0A544VXU8_9MYCO</name>
<feature type="transmembrane region" description="Helical" evidence="5">
    <location>
        <begin position="513"/>
        <end position="536"/>
    </location>
</feature>
<feature type="domain" description="ABC-2 type transporter transmembrane" evidence="6">
    <location>
        <begin position="24"/>
        <end position="160"/>
    </location>
</feature>
<dbReference type="NCBIfam" id="TIGR03061">
    <property type="entry name" value="pip_yhgE_Nterm"/>
    <property type="match status" value="1"/>
</dbReference>
<keyword evidence="8" id="KW-1185">Reference proteome</keyword>
<dbReference type="InterPro" id="IPR017500">
    <property type="entry name" value="Phage_infect_YhgE_N"/>
</dbReference>
<dbReference type="RefSeq" id="WP_142553858.1">
    <property type="nucleotide sequence ID" value="NZ_VIFX01000027.1"/>
</dbReference>
<dbReference type="InterPro" id="IPR013525">
    <property type="entry name" value="ABC2_TM"/>
</dbReference>
<dbReference type="GO" id="GO:0140359">
    <property type="term" value="F:ABC-type transporter activity"/>
    <property type="evidence" value="ECO:0007669"/>
    <property type="project" value="InterPro"/>
</dbReference>
<evidence type="ECO:0000256" key="5">
    <source>
        <dbReference type="SAM" id="Phobius"/>
    </source>
</evidence>